<feature type="compositionally biased region" description="Basic and acidic residues" evidence="5">
    <location>
        <begin position="726"/>
        <end position="742"/>
    </location>
</feature>
<feature type="region of interest" description="Disordered" evidence="5">
    <location>
        <begin position="721"/>
        <end position="894"/>
    </location>
</feature>
<dbReference type="PROSITE" id="PS50244">
    <property type="entry name" value="S5A_REDUCTASE"/>
    <property type="match status" value="1"/>
</dbReference>
<feature type="transmembrane region" description="Helical" evidence="6">
    <location>
        <begin position="940"/>
        <end position="956"/>
    </location>
</feature>
<evidence type="ECO:0000259" key="7">
    <source>
        <dbReference type="Pfam" id="PF02544"/>
    </source>
</evidence>
<dbReference type="PANTHER" id="PTHR18063:SF6">
    <property type="entry name" value="UBIQUITIN CARBOXYL-TERMINAL HYDROLASE"/>
    <property type="match status" value="1"/>
</dbReference>
<dbReference type="GO" id="GO:1990380">
    <property type="term" value="F:K48-linked deubiquitinase activity"/>
    <property type="evidence" value="ECO:0007669"/>
    <property type="project" value="InterPro"/>
</dbReference>
<evidence type="ECO:0000256" key="4">
    <source>
        <dbReference type="ARBA" id="ARBA00023136"/>
    </source>
</evidence>
<evidence type="ECO:0000313" key="9">
    <source>
        <dbReference type="EMBL" id="KAH6695311.1"/>
    </source>
</evidence>
<dbReference type="OrthoDB" id="10261212at2759"/>
<dbReference type="Proteomes" id="UP000770015">
    <property type="component" value="Unassembled WGS sequence"/>
</dbReference>
<feature type="domain" description="MINDY deubiquitinase" evidence="8">
    <location>
        <begin position="346"/>
        <end position="651"/>
    </location>
</feature>
<dbReference type="GO" id="GO:0004843">
    <property type="term" value="F:cysteine-type deubiquitinase activity"/>
    <property type="evidence" value="ECO:0007669"/>
    <property type="project" value="InterPro"/>
</dbReference>
<comment type="subcellular location">
    <subcellularLocation>
        <location evidence="1">Membrane</location>
        <topology evidence="1">Multi-pass membrane protein</topology>
    </subcellularLocation>
</comment>
<feature type="compositionally biased region" description="Polar residues" evidence="5">
    <location>
        <begin position="745"/>
        <end position="767"/>
    </location>
</feature>
<feature type="transmembrane region" description="Helical" evidence="6">
    <location>
        <begin position="1076"/>
        <end position="1093"/>
    </location>
</feature>
<dbReference type="GO" id="GO:0016807">
    <property type="term" value="F:cysteine-type carboxypeptidase activity"/>
    <property type="evidence" value="ECO:0007669"/>
    <property type="project" value="TreeGrafter"/>
</dbReference>
<feature type="region of interest" description="Disordered" evidence="5">
    <location>
        <begin position="87"/>
        <end position="343"/>
    </location>
</feature>
<feature type="domain" description="3-oxo-5-alpha-steroid 4-dehydrogenase C-terminal" evidence="7">
    <location>
        <begin position="1033"/>
        <end position="1199"/>
    </location>
</feature>
<keyword evidence="2 6" id="KW-0812">Transmembrane</keyword>
<feature type="compositionally biased region" description="Low complexity" evidence="5">
    <location>
        <begin position="131"/>
        <end position="143"/>
    </location>
</feature>
<sequence>MVTRKPLPDTAKPLSHDSTQMPSSREDPWSPADPSSPWDDTPQHQQRPSDVPDSLRPGGGNYTTSAPPNVYVPPLIAQDEHVWDDAPAYTSPAYVPPNAPVQTAQYTGASERLGDDLGGAETNPFKRKGLSQSSSRSASQHHQTPPTKDFGDMSLNSGSPANPWQPDAGPDLRSTATPSPAPPLPPSFPSNLGSGPDGDPWQMEPPLQPQARPVSPDRLSVSSGRASPAWDDLPENQTKPSQKPQPIPKDIEREINEDHHAWDDGLVQDKGKNKAEPPATVPQPASEGPLDDWSLIDPAAGPKPPADNKGKVPELLVDFEGASEEQAPALPPRPRYSPRPVDSKSETYQIKKISWHDHKAAKNPRTSPILVQNENGPCPLVALVNALTLTTPAETTDTSLIEVLKSREQISLGLLLDAVFDELMSPRRSTEDTPLPDVSELYDFMKGLHTGMNVNPRFVPSNHVVEAFKRTSLTHLHPVERGDMIPGTFEDTVEMELYSAFSIPLIHGWLPTKDDPVFDALTRRATSYDQAQTLLFHEEELEAKLSQPDGEALTEDEQQLYQDIITIRSFLESSATQLTNWGLEVIQKAMRPGLFAILFRNDHFSTLYRHPETNQLLALVTDAGYASHGDVVWESLTDVTGVNTEYLSGNFKLVSGADAQQGGPRSPEWFEEGAKPTQAGALGATSWNAAPSGSSSGHKPRISDADRVQEDHDLALAMQMQEEEDERHRSEQAKRKRERELSEQFIEQQARQSGPSNTAPVRGSSQAVRGGRRPSQGQSSLVSPRVSSTTLQPTTSAPLGRRQSNQSVASQQVRPMVPPVIPQRRQGVNRAADDGTDDAPPTYEQAQHSTPYNPPVGHPSHPATGTQDAAQAAQGQTEGVVGQGPPPQQQGQGQYPDVKSLLFATTKRSRQTRQLAMAIIQDWLPPTRENYETILTTWKLLYPVIGALQAIIPWYGMGKTSVVSRLNLPGRVGWFLMETPGFTLLLYVMNTLPAHPVIHDLPWQNKVLAGLFVLHYAYRAVAYPFMQPSMSPIHIAVALMAAGFQVLNATCLGSWLGGYGPVSAADWTARVGLGQFVAGIGVFYVGLVGNFFHDEELREVRRMRARLAEGKEGAKAVEKHYAVPEGMLFRYVLYPHYFCEWVEWFGFWMATGWCVPARTFLVNELFAMVPRVVRGRWWYEERFGREAIRKKWTAIPGVF</sequence>
<feature type="region of interest" description="Disordered" evidence="5">
    <location>
        <begin position="1"/>
        <end position="73"/>
    </location>
</feature>
<dbReference type="GO" id="GO:0071944">
    <property type="term" value="C:cell periphery"/>
    <property type="evidence" value="ECO:0007669"/>
    <property type="project" value="TreeGrafter"/>
</dbReference>
<feature type="compositionally biased region" description="Polar residues" evidence="5">
    <location>
        <begin position="775"/>
        <end position="813"/>
    </location>
</feature>
<reference evidence="9" key="1">
    <citation type="journal article" date="2021" name="Nat. Commun.">
        <title>Genetic determinants of endophytism in the Arabidopsis root mycobiome.</title>
        <authorList>
            <person name="Mesny F."/>
            <person name="Miyauchi S."/>
            <person name="Thiergart T."/>
            <person name="Pickel B."/>
            <person name="Atanasova L."/>
            <person name="Karlsson M."/>
            <person name="Huettel B."/>
            <person name="Barry K.W."/>
            <person name="Haridas S."/>
            <person name="Chen C."/>
            <person name="Bauer D."/>
            <person name="Andreopoulos W."/>
            <person name="Pangilinan J."/>
            <person name="LaButti K."/>
            <person name="Riley R."/>
            <person name="Lipzen A."/>
            <person name="Clum A."/>
            <person name="Drula E."/>
            <person name="Henrissat B."/>
            <person name="Kohler A."/>
            <person name="Grigoriev I.V."/>
            <person name="Martin F.M."/>
            <person name="Hacquard S."/>
        </authorList>
    </citation>
    <scope>NUCLEOTIDE SEQUENCE</scope>
    <source>
        <strain evidence="9">MPI-SDFR-AT-0117</strain>
    </source>
</reference>
<protein>
    <submittedName>
        <fullName evidence="9">3-oxo-5-alpha-steroid 4-dehydrogenase-domain-containing protein</fullName>
    </submittedName>
</protein>
<dbReference type="GO" id="GO:0016627">
    <property type="term" value="F:oxidoreductase activity, acting on the CH-CH group of donors"/>
    <property type="evidence" value="ECO:0007669"/>
    <property type="project" value="InterPro"/>
</dbReference>
<comment type="caution">
    <text evidence="9">The sequence shown here is derived from an EMBL/GenBank/DDBJ whole genome shotgun (WGS) entry which is preliminary data.</text>
</comment>
<keyword evidence="3 6" id="KW-1133">Transmembrane helix</keyword>
<feature type="transmembrane region" description="Helical" evidence="6">
    <location>
        <begin position="1033"/>
        <end position="1056"/>
    </location>
</feature>
<feature type="compositionally biased region" description="Pro residues" evidence="5">
    <location>
        <begin position="179"/>
        <end position="188"/>
    </location>
</feature>
<accession>A0A9P9AEP6</accession>
<dbReference type="Pfam" id="PF02544">
    <property type="entry name" value="Steroid_dh"/>
    <property type="match status" value="1"/>
</dbReference>
<dbReference type="PANTHER" id="PTHR18063">
    <property type="entry name" value="NF-E2 INDUCIBLE PROTEIN"/>
    <property type="match status" value="1"/>
</dbReference>
<gene>
    <name evidence="9" type="ORF">F5X68DRAFT_227295</name>
</gene>
<evidence type="ECO:0000256" key="1">
    <source>
        <dbReference type="ARBA" id="ARBA00004141"/>
    </source>
</evidence>
<evidence type="ECO:0000256" key="3">
    <source>
        <dbReference type="ARBA" id="ARBA00022989"/>
    </source>
</evidence>
<dbReference type="Pfam" id="PF04424">
    <property type="entry name" value="MINDY_DUB"/>
    <property type="match status" value="1"/>
</dbReference>
<feature type="compositionally biased region" description="Polar residues" evidence="5">
    <location>
        <begin position="235"/>
        <end position="244"/>
    </location>
</feature>
<evidence type="ECO:0000259" key="8">
    <source>
        <dbReference type="Pfam" id="PF04424"/>
    </source>
</evidence>
<evidence type="ECO:0000256" key="2">
    <source>
        <dbReference type="ARBA" id="ARBA00022692"/>
    </source>
</evidence>
<dbReference type="InterPro" id="IPR001104">
    <property type="entry name" value="3-oxo-5_a-steroid_4-DH_C"/>
</dbReference>
<dbReference type="GO" id="GO:0006629">
    <property type="term" value="P:lipid metabolic process"/>
    <property type="evidence" value="ECO:0007669"/>
    <property type="project" value="InterPro"/>
</dbReference>
<feature type="compositionally biased region" description="Polar residues" evidence="5">
    <location>
        <begin position="685"/>
        <end position="697"/>
    </location>
</feature>
<organism evidence="9 10">
    <name type="scientific">Plectosphaerella plurivora</name>
    <dbReference type="NCBI Taxonomy" id="936078"/>
    <lineage>
        <taxon>Eukaryota</taxon>
        <taxon>Fungi</taxon>
        <taxon>Dikarya</taxon>
        <taxon>Ascomycota</taxon>
        <taxon>Pezizomycotina</taxon>
        <taxon>Sordariomycetes</taxon>
        <taxon>Hypocreomycetidae</taxon>
        <taxon>Glomerellales</taxon>
        <taxon>Plectosphaerellaceae</taxon>
        <taxon>Plectosphaerella</taxon>
    </lineage>
</organism>
<feature type="compositionally biased region" description="Low complexity" evidence="5">
    <location>
        <begin position="29"/>
        <end position="40"/>
    </location>
</feature>
<dbReference type="InterPro" id="IPR033979">
    <property type="entry name" value="MINDY_domain"/>
</dbReference>
<feature type="compositionally biased region" description="Basic and acidic residues" evidence="5">
    <location>
        <begin position="249"/>
        <end position="275"/>
    </location>
</feature>
<name>A0A9P9AEP6_9PEZI</name>
<evidence type="ECO:0000256" key="6">
    <source>
        <dbReference type="SAM" id="Phobius"/>
    </source>
</evidence>
<dbReference type="GO" id="GO:0016020">
    <property type="term" value="C:membrane"/>
    <property type="evidence" value="ECO:0007669"/>
    <property type="project" value="UniProtKB-SubCell"/>
</dbReference>
<evidence type="ECO:0000313" key="10">
    <source>
        <dbReference type="Proteomes" id="UP000770015"/>
    </source>
</evidence>
<evidence type="ECO:0000256" key="5">
    <source>
        <dbReference type="SAM" id="MobiDB-lite"/>
    </source>
</evidence>
<keyword evidence="10" id="KW-1185">Reference proteome</keyword>
<dbReference type="GO" id="GO:0071108">
    <property type="term" value="P:protein K48-linked deubiquitination"/>
    <property type="evidence" value="ECO:0007669"/>
    <property type="project" value="TreeGrafter"/>
</dbReference>
<dbReference type="InterPro" id="IPR007518">
    <property type="entry name" value="MINDY"/>
</dbReference>
<feature type="region of interest" description="Disordered" evidence="5">
    <location>
        <begin position="655"/>
        <end position="706"/>
    </location>
</feature>
<proteinExistence type="predicted"/>
<dbReference type="EMBL" id="JAGSXJ010000002">
    <property type="protein sequence ID" value="KAH6695311.1"/>
    <property type="molecule type" value="Genomic_DNA"/>
</dbReference>
<dbReference type="AlphaFoldDB" id="A0A9P9AEP6"/>
<feature type="compositionally biased region" description="Low complexity" evidence="5">
    <location>
        <begin position="862"/>
        <end position="880"/>
    </location>
</feature>
<keyword evidence="4 6" id="KW-0472">Membrane</keyword>
<dbReference type="GO" id="GO:0005829">
    <property type="term" value="C:cytosol"/>
    <property type="evidence" value="ECO:0007669"/>
    <property type="project" value="TreeGrafter"/>
</dbReference>